<proteinExistence type="predicted"/>
<evidence type="ECO:0000313" key="1">
    <source>
        <dbReference type="EMBL" id="CAK5084428.1"/>
    </source>
</evidence>
<keyword evidence="2" id="KW-1185">Reference proteome</keyword>
<reference evidence="1" key="1">
    <citation type="submission" date="2023-11" db="EMBL/GenBank/DDBJ databases">
        <authorList>
            <person name="Poullet M."/>
        </authorList>
    </citation>
    <scope>NUCLEOTIDE SEQUENCE</scope>
    <source>
        <strain evidence="1">E1834</strain>
    </source>
</reference>
<sequence length="259" mass="29651">MSGQKEFGEQDIASMLKIMEEAKKHNEQARQAYLAQDYRKAVQFYHRCMLSVKAVVQLTNTDLREMARALIDNKTEDGKSDNLQTSSVKTEQPLKQLQTEGSLSTASSSSRIRQDSTTCGQEILTEAKDLMTKCYNNLAACLLARDSNTKEDFMRAVFYCDNVLKDDPNNEKALFRKGVALMRADSWDKAIEQLEKCKDSKEILKNNTKTFLDAQAKLYIIDCNRYIEEDRRRRDAEIRANFAKARAGEVNFLNCLIQN</sequence>
<dbReference type="Proteomes" id="UP001497535">
    <property type="component" value="Unassembled WGS sequence"/>
</dbReference>
<organism evidence="1 2">
    <name type="scientific">Meloidogyne enterolobii</name>
    <name type="common">Root-knot nematode worm</name>
    <name type="synonym">Meloidogyne mayaguensis</name>
    <dbReference type="NCBI Taxonomy" id="390850"/>
    <lineage>
        <taxon>Eukaryota</taxon>
        <taxon>Metazoa</taxon>
        <taxon>Ecdysozoa</taxon>
        <taxon>Nematoda</taxon>
        <taxon>Chromadorea</taxon>
        <taxon>Rhabditida</taxon>
        <taxon>Tylenchina</taxon>
        <taxon>Tylenchomorpha</taxon>
        <taxon>Tylenchoidea</taxon>
        <taxon>Meloidogynidae</taxon>
        <taxon>Meloidogyninae</taxon>
        <taxon>Meloidogyne</taxon>
    </lineage>
</organism>
<comment type="caution">
    <text evidence="1">The sequence shown here is derived from an EMBL/GenBank/DDBJ whole genome shotgun (WGS) entry which is preliminary data.</text>
</comment>
<evidence type="ECO:0000313" key="2">
    <source>
        <dbReference type="Proteomes" id="UP001497535"/>
    </source>
</evidence>
<dbReference type="EMBL" id="CAVMJV010000053">
    <property type="protein sequence ID" value="CAK5084428.1"/>
    <property type="molecule type" value="Genomic_DNA"/>
</dbReference>
<gene>
    <name evidence="1" type="ORF">MENTE1834_LOCUS31822</name>
</gene>
<name>A0ACB1A237_MELEN</name>
<accession>A0ACB1A237</accession>
<protein>
    <submittedName>
        <fullName evidence="1">Uncharacterized protein</fullName>
    </submittedName>
</protein>